<proteinExistence type="predicted"/>
<dbReference type="EMBL" id="JADFTS010000012">
    <property type="protein sequence ID" value="KAF9587258.1"/>
    <property type="molecule type" value="Genomic_DNA"/>
</dbReference>
<feature type="compositionally biased region" description="Basic residues" evidence="3">
    <location>
        <begin position="1"/>
        <end position="10"/>
    </location>
</feature>
<dbReference type="GO" id="GO:0016787">
    <property type="term" value="F:hydrolase activity"/>
    <property type="evidence" value="ECO:0007669"/>
    <property type="project" value="UniProtKB-KW"/>
</dbReference>
<dbReference type="PROSITE" id="PS00028">
    <property type="entry name" value="ZINC_FINGER_C2H2_1"/>
    <property type="match status" value="1"/>
</dbReference>
<accession>A0A835L9P8</accession>
<dbReference type="InterPro" id="IPR013087">
    <property type="entry name" value="Znf_C2H2_type"/>
</dbReference>
<feature type="compositionally biased region" description="Low complexity" evidence="3">
    <location>
        <begin position="11"/>
        <end position="27"/>
    </location>
</feature>
<evidence type="ECO:0000256" key="2">
    <source>
        <dbReference type="ARBA" id="ARBA00022801"/>
    </source>
</evidence>
<evidence type="ECO:0000256" key="3">
    <source>
        <dbReference type="SAM" id="MobiDB-lite"/>
    </source>
</evidence>
<dbReference type="AlphaFoldDB" id="A0A835L9P8"/>
<feature type="domain" description="C2H2-type" evidence="4">
    <location>
        <begin position="254"/>
        <end position="275"/>
    </location>
</feature>
<organism evidence="5 6">
    <name type="scientific">Coptis chinensis</name>
    <dbReference type="NCBI Taxonomy" id="261450"/>
    <lineage>
        <taxon>Eukaryota</taxon>
        <taxon>Viridiplantae</taxon>
        <taxon>Streptophyta</taxon>
        <taxon>Embryophyta</taxon>
        <taxon>Tracheophyta</taxon>
        <taxon>Spermatophyta</taxon>
        <taxon>Magnoliopsida</taxon>
        <taxon>Ranunculales</taxon>
        <taxon>Ranunculaceae</taxon>
        <taxon>Coptidoideae</taxon>
        <taxon>Coptis</taxon>
    </lineage>
</organism>
<keyword evidence="2" id="KW-0378">Hydrolase</keyword>
<feature type="region of interest" description="Disordered" evidence="3">
    <location>
        <begin position="1"/>
        <end position="30"/>
    </location>
</feature>
<name>A0A835L9P8_9MAGN</name>
<evidence type="ECO:0000313" key="6">
    <source>
        <dbReference type="Proteomes" id="UP000631114"/>
    </source>
</evidence>
<dbReference type="Pfam" id="PF04780">
    <property type="entry name" value="DUF629"/>
    <property type="match status" value="1"/>
</dbReference>
<sequence length="590" mass="66830">MDYNKNHPKHTTPSSSSSSQKPTSSPPIGTISRAIKAADHKVSHRSSLDKFIPSLHRDHPNNALVHRVEAEVYARIETWIQSRKRLQLRLSGEKDCLTLAMECARRATVLAPSSIEYAWYLAHLQFAVAQESMLFNDYRLSIQLSKAALAIGDASDDPSKENLLFPQKPNQNAQERINLLKAKLSYIIDTSTSHMHLMRSKSLDYRLGSSRIMKVGLGRLKNYYETLGIDSALQLILESLSFAAEYEQWCFWVCCMCGKRLVHPHLLHDHVWQTHLPIICPAWRLLIGGSWKKVETRAAIQKIAVEEDANVGLIPNEKLELVLKFLHELSRNVEDKGVMERVLGTNVSFWELNEMILLDGESLCVCVGEDLIVGDTCQTTEEVLVSWTRLRSQRNDLGENLFQAIQNCSNNMQNLLDRKCDQSSYKEALHSLLELCHKETKLSNRQVIETRLEELVQGRDSESCPVIKSKLEALSMLVNLAQSVEEEEVVKGLGTDTVFLEAIRSLLENVELELAKIDASLIESKGEILDLADKITSVAADDYRRILFPLVKVYLQKQIESFAEVYANWKPESTPRPSPELLSNHFTGSR</sequence>
<dbReference type="PANTHER" id="PTHR22975">
    <property type="entry name" value="UBIQUITIN SPECIFIC PROTEINASE"/>
    <property type="match status" value="1"/>
</dbReference>
<protein>
    <recommendedName>
        <fullName evidence="4">C2H2-type domain-containing protein</fullName>
    </recommendedName>
</protein>
<gene>
    <name evidence="5" type="ORF">IFM89_039505</name>
</gene>
<dbReference type="InterPro" id="IPR052398">
    <property type="entry name" value="Ubiquitin_hydrolase_53/54"/>
</dbReference>
<evidence type="ECO:0000256" key="1">
    <source>
        <dbReference type="ARBA" id="ARBA00022786"/>
    </source>
</evidence>
<keyword evidence="6" id="KW-1185">Reference proteome</keyword>
<dbReference type="InterPro" id="IPR006865">
    <property type="entry name" value="DUF629"/>
</dbReference>
<evidence type="ECO:0000259" key="4">
    <source>
        <dbReference type="PROSITE" id="PS00028"/>
    </source>
</evidence>
<dbReference type="PANTHER" id="PTHR22975:SF9">
    <property type="entry name" value="ECHINUS SPLICE FORM 3"/>
    <property type="match status" value="1"/>
</dbReference>
<dbReference type="Proteomes" id="UP000631114">
    <property type="component" value="Unassembled WGS sequence"/>
</dbReference>
<comment type="caution">
    <text evidence="5">The sequence shown here is derived from an EMBL/GenBank/DDBJ whole genome shotgun (WGS) entry which is preliminary data.</text>
</comment>
<reference evidence="5 6" key="1">
    <citation type="submission" date="2020-10" db="EMBL/GenBank/DDBJ databases">
        <title>The Coptis chinensis genome and diversification of protoberbering-type alkaloids.</title>
        <authorList>
            <person name="Wang B."/>
            <person name="Shu S."/>
            <person name="Song C."/>
            <person name="Liu Y."/>
        </authorList>
    </citation>
    <scope>NUCLEOTIDE SEQUENCE [LARGE SCALE GENOMIC DNA]</scope>
    <source>
        <strain evidence="5">HL-2020</strain>
        <tissue evidence="5">Leaf</tissue>
    </source>
</reference>
<evidence type="ECO:0000313" key="5">
    <source>
        <dbReference type="EMBL" id="KAF9587258.1"/>
    </source>
</evidence>
<keyword evidence="1" id="KW-0833">Ubl conjugation pathway</keyword>